<evidence type="ECO:0000256" key="1">
    <source>
        <dbReference type="ARBA" id="ARBA00022475"/>
    </source>
</evidence>
<feature type="region of interest" description="Disordered" evidence="10">
    <location>
        <begin position="304"/>
        <end position="399"/>
    </location>
</feature>
<evidence type="ECO:0000313" key="13">
    <source>
        <dbReference type="Proteomes" id="UP000694397"/>
    </source>
</evidence>
<dbReference type="AlphaFoldDB" id="A0A8C9QWL5"/>
<dbReference type="Gene3D" id="3.30.710.10">
    <property type="entry name" value="Potassium Channel Kv1.1, Chain A"/>
    <property type="match status" value="1"/>
</dbReference>
<keyword evidence="3" id="KW-0770">Synapse</keyword>
<keyword evidence="1" id="KW-1003">Cell membrane</keyword>
<organism evidence="12 13">
    <name type="scientific">Scleropages formosus</name>
    <name type="common">Asian bonytongue</name>
    <name type="synonym">Osteoglossum formosum</name>
    <dbReference type="NCBI Taxonomy" id="113540"/>
    <lineage>
        <taxon>Eukaryota</taxon>
        <taxon>Metazoa</taxon>
        <taxon>Chordata</taxon>
        <taxon>Craniata</taxon>
        <taxon>Vertebrata</taxon>
        <taxon>Euteleostomi</taxon>
        <taxon>Actinopterygii</taxon>
        <taxon>Neopterygii</taxon>
        <taxon>Teleostei</taxon>
        <taxon>Osteoglossocephala</taxon>
        <taxon>Osteoglossomorpha</taxon>
        <taxon>Osteoglossiformes</taxon>
        <taxon>Osteoglossidae</taxon>
        <taxon>Scleropages</taxon>
    </lineage>
</organism>
<keyword evidence="5" id="KW-0628">Postsynaptic cell membrane</keyword>
<comment type="function">
    <text evidence="9">Auxiliary subunit of GABA-B receptors that determine the pharmacology and kinetics of the receptor response. Increases agonist potency and markedly alter the G-protein signaling of the receptors by accelerating onset and promoting desensitization.</text>
</comment>
<reference evidence="12 13" key="1">
    <citation type="submission" date="2019-04" db="EMBL/GenBank/DDBJ databases">
        <authorList>
            <consortium name="Wellcome Sanger Institute Data Sharing"/>
        </authorList>
    </citation>
    <scope>NUCLEOTIDE SEQUENCE [LARGE SCALE GENOMIC DNA]</scope>
</reference>
<dbReference type="InterPro" id="IPR000210">
    <property type="entry name" value="BTB/POZ_dom"/>
</dbReference>
<dbReference type="Pfam" id="PF02214">
    <property type="entry name" value="BTB_2"/>
    <property type="match status" value="1"/>
</dbReference>
<reference evidence="12" key="3">
    <citation type="submission" date="2025-09" db="UniProtKB">
        <authorList>
            <consortium name="Ensembl"/>
        </authorList>
    </citation>
    <scope>IDENTIFICATION</scope>
</reference>
<evidence type="ECO:0000256" key="2">
    <source>
        <dbReference type="ARBA" id="ARBA00022553"/>
    </source>
</evidence>
<evidence type="ECO:0000259" key="11">
    <source>
        <dbReference type="SMART" id="SM00225"/>
    </source>
</evidence>
<dbReference type="InterPro" id="IPR049903">
    <property type="entry name" value="H1_KCTD16"/>
</dbReference>
<dbReference type="GO" id="GO:0008277">
    <property type="term" value="P:regulation of G protein-coupled receptor signaling pathway"/>
    <property type="evidence" value="ECO:0007669"/>
    <property type="project" value="TreeGrafter"/>
</dbReference>
<dbReference type="Proteomes" id="UP000694397">
    <property type="component" value="Chromosome 4"/>
</dbReference>
<dbReference type="GO" id="GO:0042734">
    <property type="term" value="C:presynaptic membrane"/>
    <property type="evidence" value="ECO:0007669"/>
    <property type="project" value="UniProtKB-SubCell"/>
</dbReference>
<evidence type="ECO:0000256" key="7">
    <source>
        <dbReference type="ARBA" id="ARBA00034100"/>
    </source>
</evidence>
<feature type="compositionally biased region" description="Basic and acidic residues" evidence="10">
    <location>
        <begin position="383"/>
        <end position="399"/>
    </location>
</feature>
<feature type="compositionally biased region" description="Polar residues" evidence="10">
    <location>
        <begin position="7"/>
        <end position="27"/>
    </location>
</feature>
<dbReference type="InterPro" id="IPR057093">
    <property type="entry name" value="H1_KCTD8_12_16"/>
</dbReference>
<keyword evidence="13" id="KW-1185">Reference proteome</keyword>
<evidence type="ECO:0000256" key="8">
    <source>
        <dbReference type="ARBA" id="ARBA00034111"/>
    </source>
</evidence>
<evidence type="ECO:0000256" key="10">
    <source>
        <dbReference type="SAM" id="MobiDB-lite"/>
    </source>
</evidence>
<dbReference type="GO" id="GO:0043235">
    <property type="term" value="C:receptor complex"/>
    <property type="evidence" value="ECO:0007669"/>
    <property type="project" value="TreeGrafter"/>
</dbReference>
<evidence type="ECO:0000256" key="5">
    <source>
        <dbReference type="ARBA" id="ARBA00023257"/>
    </source>
</evidence>
<evidence type="ECO:0000313" key="12">
    <source>
        <dbReference type="Ensembl" id="ENSSFOP00015000879.2"/>
    </source>
</evidence>
<dbReference type="InterPro" id="IPR011333">
    <property type="entry name" value="SKP1/BTB/POZ_sf"/>
</dbReference>
<evidence type="ECO:0000256" key="4">
    <source>
        <dbReference type="ARBA" id="ARBA00023136"/>
    </source>
</evidence>
<dbReference type="GO" id="GO:0045211">
    <property type="term" value="C:postsynaptic membrane"/>
    <property type="evidence" value="ECO:0007669"/>
    <property type="project" value="UniProtKB-SubCell"/>
</dbReference>
<feature type="compositionally biased region" description="Basic and acidic residues" evidence="10">
    <location>
        <begin position="365"/>
        <end position="374"/>
    </location>
</feature>
<comment type="subcellular location">
    <subcellularLocation>
        <location evidence="7">Postsynaptic cell membrane</location>
    </subcellularLocation>
    <subcellularLocation>
        <location evidence="8">Presynaptic cell membrane</location>
    </subcellularLocation>
</comment>
<dbReference type="SUPFAM" id="SSF54695">
    <property type="entry name" value="POZ domain"/>
    <property type="match status" value="1"/>
</dbReference>
<dbReference type="GO" id="GO:0051260">
    <property type="term" value="P:protein homooligomerization"/>
    <property type="evidence" value="ECO:0007669"/>
    <property type="project" value="InterPro"/>
</dbReference>
<evidence type="ECO:0000256" key="3">
    <source>
        <dbReference type="ARBA" id="ARBA00023018"/>
    </source>
</evidence>
<dbReference type="FunFam" id="3.30.710.10:FF:000031">
    <property type="entry name" value="BTB/POZ domain-containing protein KCTD16"/>
    <property type="match status" value="1"/>
</dbReference>
<evidence type="ECO:0000256" key="9">
    <source>
        <dbReference type="ARBA" id="ARBA00057758"/>
    </source>
</evidence>
<dbReference type="Pfam" id="PF23110">
    <property type="entry name" value="H1_KCTD8_12_16"/>
    <property type="match status" value="1"/>
</dbReference>
<protein>
    <submittedName>
        <fullName evidence="12">Potassium channel tetramerization domain containing 16b</fullName>
    </submittedName>
</protein>
<gene>
    <name evidence="12" type="primary">KCTD16</name>
    <name evidence="12" type="synonym">kctd16b</name>
</gene>
<feature type="region of interest" description="Disordered" evidence="10">
    <location>
        <begin position="1"/>
        <end position="29"/>
    </location>
</feature>
<reference evidence="12" key="2">
    <citation type="submission" date="2025-08" db="UniProtKB">
        <authorList>
            <consortium name="Ensembl"/>
        </authorList>
    </citation>
    <scope>IDENTIFICATION</scope>
</reference>
<dbReference type="CDD" id="cd22219">
    <property type="entry name" value="H1_KCTD16"/>
    <property type="match status" value="1"/>
</dbReference>
<dbReference type="SMART" id="SM00225">
    <property type="entry name" value="BTB"/>
    <property type="match status" value="1"/>
</dbReference>
<dbReference type="InterPro" id="IPR003131">
    <property type="entry name" value="T1-type_BTB"/>
</dbReference>
<evidence type="ECO:0000256" key="6">
    <source>
        <dbReference type="ARBA" id="ARBA00023273"/>
    </source>
</evidence>
<sequence length="436" mass="49903">MRETMALSGNSKNASQIKEHQGSTPNSFPDVVELNVGGQVYYTRHATLVSSPNSLLGKIFSSKKDHCKDLARDPKGRFFIDRDGFLFRYVLDYLRDKQVVLPDHFPERGRLKREAEYYQLPDLVKILTPEYPKQSPDDCFHSDFEDGSQGSDHRTCPPPGPGLALSDRRFGFITVGYRGSCTAGRDTQRDAKFRRVPRIFISGRIALAKEVFGETLNESRDPDRTPDRYTSRFYLKFKHLERAFDMLSECGFHMVACNSSVSASFVNQYTEDKIWSSYTEYVFYRGPARWSSPNCDCCCKEHKEDGEGESGTSFNELSTSSSESQSEAGSPQGTVVRGPVSRQQRIQTLDRAPKRGEPALPLQQHSERCRKSDVLRPAASGAREPDGCRRRPPKERMSVEQELEKCIQDFRKIKIPERFPERKTMWQSDLLRKYRL</sequence>
<keyword evidence="2" id="KW-0597">Phosphoprotein</keyword>
<accession>A0A8C9QWL5</accession>
<proteinExistence type="predicted"/>
<name>A0A8C9QWL5_SCLFO</name>
<keyword evidence="4" id="KW-0472">Membrane</keyword>
<feature type="compositionally biased region" description="Low complexity" evidence="10">
    <location>
        <begin position="310"/>
        <end position="330"/>
    </location>
</feature>
<dbReference type="Ensembl" id="ENSSFOT00015000908.2">
    <property type="protein sequence ID" value="ENSSFOP00015000879.2"/>
    <property type="gene ID" value="ENSSFOG00015000640.2"/>
</dbReference>
<dbReference type="OrthoDB" id="2414723at2759"/>
<dbReference type="PANTHER" id="PTHR14499">
    <property type="entry name" value="POTASSIUM CHANNEL TETRAMERIZATION DOMAIN-CONTAINING"/>
    <property type="match status" value="1"/>
</dbReference>
<dbReference type="PANTHER" id="PTHR14499:SF28">
    <property type="entry name" value="BTB_POZ DOMAIN-CONTAINING PROTEIN KCTD16"/>
    <property type="match status" value="1"/>
</dbReference>
<feature type="domain" description="BTB" evidence="11">
    <location>
        <begin position="30"/>
        <end position="135"/>
    </location>
</feature>
<dbReference type="GeneTree" id="ENSGT00940000156071"/>
<keyword evidence="6" id="KW-0966">Cell projection</keyword>